<dbReference type="Pfam" id="PF14111">
    <property type="entry name" value="DUF4283"/>
    <property type="match status" value="1"/>
</dbReference>
<dbReference type="InterPro" id="IPR040256">
    <property type="entry name" value="At4g02000-like"/>
</dbReference>
<dbReference type="PANTHER" id="PTHR31286">
    <property type="entry name" value="GLYCINE-RICH CELL WALL STRUCTURAL PROTEIN 1.8-LIKE"/>
    <property type="match status" value="1"/>
</dbReference>
<dbReference type="PANTHER" id="PTHR31286:SF90">
    <property type="entry name" value="DUF4283 DOMAIN-CONTAINING PROTEIN"/>
    <property type="match status" value="1"/>
</dbReference>
<feature type="compositionally biased region" description="Polar residues" evidence="1">
    <location>
        <begin position="92"/>
        <end position="102"/>
    </location>
</feature>
<feature type="compositionally biased region" description="Polar residues" evidence="1">
    <location>
        <begin position="9"/>
        <end position="62"/>
    </location>
</feature>
<proteinExistence type="predicted"/>
<protein>
    <recommendedName>
        <fullName evidence="2">DUF4283 domain-containing protein</fullName>
    </recommendedName>
</protein>
<evidence type="ECO:0000313" key="3">
    <source>
        <dbReference type="EMBL" id="VDC83476.1"/>
    </source>
</evidence>
<accession>A0A3P5ZRX8</accession>
<dbReference type="InterPro" id="IPR025558">
    <property type="entry name" value="DUF4283"/>
</dbReference>
<evidence type="ECO:0000256" key="1">
    <source>
        <dbReference type="SAM" id="MobiDB-lite"/>
    </source>
</evidence>
<feature type="region of interest" description="Disordered" evidence="1">
    <location>
        <begin position="1"/>
        <end position="104"/>
    </location>
</feature>
<reference evidence="3" key="1">
    <citation type="submission" date="2018-11" db="EMBL/GenBank/DDBJ databases">
        <authorList>
            <consortium name="Genoscope - CEA"/>
            <person name="William W."/>
        </authorList>
    </citation>
    <scope>NUCLEOTIDE SEQUENCE</scope>
</reference>
<gene>
    <name evidence="3" type="ORF">BRAA03T14694Z</name>
</gene>
<evidence type="ECO:0000259" key="2">
    <source>
        <dbReference type="Pfam" id="PF14111"/>
    </source>
</evidence>
<name>A0A3P5ZRX8_BRACM</name>
<dbReference type="EMBL" id="LR031572">
    <property type="protein sequence ID" value="VDC83476.1"/>
    <property type="molecule type" value="Genomic_DNA"/>
</dbReference>
<sequence>MELEIVSGSVPSPRSETTVAGSVTDAHSNSTVNLTVLPPKTSSPLQTNKAISPSHLSTANPSNHHHSNATDTNRVSATLPPNPVTAEPNPASAPTQSGTQPKAHSFPTLVEKIRRFEDKSLKRLAPATTSATGRPTVLIPDEVFQKGAALHKDFIVCIFNGRPPPYSQIQSVLNHMWGKGTRLEIHNNPASRSLLVRITSDYLKEKILEKGYWYVGDSMFHTEQWTSTHSTKAPSFKSIQIWAHLTGIPLDLRHQDGLSLVAGLVGEPKETDDFTKKPC</sequence>
<feature type="domain" description="DUF4283" evidence="2">
    <location>
        <begin position="148"/>
        <end position="230"/>
    </location>
</feature>
<dbReference type="AlphaFoldDB" id="A0A3P5ZRX8"/>
<organism evidence="3">
    <name type="scientific">Brassica campestris</name>
    <name type="common">Field mustard</name>
    <dbReference type="NCBI Taxonomy" id="3711"/>
    <lineage>
        <taxon>Eukaryota</taxon>
        <taxon>Viridiplantae</taxon>
        <taxon>Streptophyta</taxon>
        <taxon>Embryophyta</taxon>
        <taxon>Tracheophyta</taxon>
        <taxon>Spermatophyta</taxon>
        <taxon>Magnoliopsida</taxon>
        <taxon>eudicotyledons</taxon>
        <taxon>Gunneridae</taxon>
        <taxon>Pentapetalae</taxon>
        <taxon>rosids</taxon>
        <taxon>malvids</taxon>
        <taxon>Brassicales</taxon>
        <taxon>Brassicaceae</taxon>
        <taxon>Brassiceae</taxon>
        <taxon>Brassica</taxon>
    </lineage>
</organism>